<dbReference type="InterPro" id="IPR044670">
    <property type="entry name" value="SOFL"/>
</dbReference>
<evidence type="ECO:0000256" key="1">
    <source>
        <dbReference type="ARBA" id="ARBA00004496"/>
    </source>
</evidence>
<evidence type="ECO:0000313" key="8">
    <source>
        <dbReference type="EMBL" id="CAI9096372.1"/>
    </source>
</evidence>
<feature type="compositionally biased region" description="Acidic residues" evidence="7">
    <location>
        <begin position="57"/>
        <end position="69"/>
    </location>
</feature>
<reference evidence="8" key="1">
    <citation type="submission" date="2023-03" db="EMBL/GenBank/DDBJ databases">
        <authorList>
            <person name="Julca I."/>
        </authorList>
    </citation>
    <scope>NUCLEOTIDE SEQUENCE</scope>
</reference>
<dbReference type="GO" id="GO:0005737">
    <property type="term" value="C:cytoplasm"/>
    <property type="evidence" value="ECO:0007669"/>
    <property type="project" value="UniProtKB-SubCell"/>
</dbReference>
<evidence type="ECO:0000313" key="9">
    <source>
        <dbReference type="Proteomes" id="UP001161247"/>
    </source>
</evidence>
<keyword evidence="4" id="KW-0932">Cytokinin signaling pathway</keyword>
<evidence type="ECO:0000256" key="5">
    <source>
        <dbReference type="ARBA" id="ARBA00023242"/>
    </source>
</evidence>
<name>A0AAV1CPD3_OLDCO</name>
<feature type="compositionally biased region" description="Basic and acidic residues" evidence="7">
    <location>
        <begin position="91"/>
        <end position="107"/>
    </location>
</feature>
<organism evidence="8 9">
    <name type="scientific">Oldenlandia corymbosa var. corymbosa</name>
    <dbReference type="NCBI Taxonomy" id="529605"/>
    <lineage>
        <taxon>Eukaryota</taxon>
        <taxon>Viridiplantae</taxon>
        <taxon>Streptophyta</taxon>
        <taxon>Embryophyta</taxon>
        <taxon>Tracheophyta</taxon>
        <taxon>Spermatophyta</taxon>
        <taxon>Magnoliopsida</taxon>
        <taxon>eudicotyledons</taxon>
        <taxon>Gunneridae</taxon>
        <taxon>Pentapetalae</taxon>
        <taxon>asterids</taxon>
        <taxon>lamiids</taxon>
        <taxon>Gentianales</taxon>
        <taxon>Rubiaceae</taxon>
        <taxon>Rubioideae</taxon>
        <taxon>Spermacoceae</taxon>
        <taxon>Hedyotis-Oldenlandia complex</taxon>
        <taxon>Oldenlandia</taxon>
    </lineage>
</organism>
<dbReference type="AlphaFoldDB" id="A0AAV1CPD3"/>
<feature type="compositionally biased region" description="Basic and acidic residues" evidence="7">
    <location>
        <begin position="171"/>
        <end position="187"/>
    </location>
</feature>
<evidence type="ECO:0000256" key="4">
    <source>
        <dbReference type="ARBA" id="ARBA00022864"/>
    </source>
</evidence>
<keyword evidence="3" id="KW-0203">Cytokinin biosynthesis</keyword>
<feature type="compositionally biased region" description="Basic and acidic residues" evidence="7">
    <location>
        <begin position="42"/>
        <end position="56"/>
    </location>
</feature>
<evidence type="ECO:0000256" key="2">
    <source>
        <dbReference type="ARBA" id="ARBA00022490"/>
    </source>
</evidence>
<feature type="compositionally biased region" description="Acidic residues" evidence="7">
    <location>
        <begin position="31"/>
        <end position="41"/>
    </location>
</feature>
<sequence>MDSSNNIGDTEECSSNESGWTMYIASPIQEDNPDDDDDDDSNHESGTERREYKDFYYDDGGDGESDDSMASDASSGPSHQGGPCVTNKGSHGRDFLEHAGGSDDRRSTGHKSYKQIEKKERAQKPKPEKEQQGRKVNISTGDVYSKGKSRKNNREDRRSGAAGLIANQESQRTRDTILDVAADRKPGQDMLDSQSAPSKH</sequence>
<keyword evidence="9" id="KW-1185">Reference proteome</keyword>
<comment type="similarity">
    <text evidence="6">Belongs to the SOFL plant protein family.</text>
</comment>
<protein>
    <submittedName>
        <fullName evidence="8">OLC1v1032503C1</fullName>
    </submittedName>
</protein>
<evidence type="ECO:0000256" key="6">
    <source>
        <dbReference type="ARBA" id="ARBA00024199"/>
    </source>
</evidence>
<dbReference type="GO" id="GO:0009736">
    <property type="term" value="P:cytokinin-activated signaling pathway"/>
    <property type="evidence" value="ECO:0007669"/>
    <property type="project" value="UniProtKB-KW"/>
</dbReference>
<keyword evidence="5" id="KW-0539">Nucleus</keyword>
<dbReference type="EMBL" id="OX459119">
    <property type="protein sequence ID" value="CAI9096372.1"/>
    <property type="molecule type" value="Genomic_DNA"/>
</dbReference>
<gene>
    <name evidence="8" type="ORF">OLC1_LOCUS7144</name>
</gene>
<keyword evidence="2" id="KW-0963">Cytoplasm</keyword>
<evidence type="ECO:0000256" key="7">
    <source>
        <dbReference type="SAM" id="MobiDB-lite"/>
    </source>
</evidence>
<feature type="compositionally biased region" description="Polar residues" evidence="7">
    <location>
        <begin position="191"/>
        <end position="200"/>
    </location>
</feature>
<feature type="region of interest" description="Disordered" evidence="7">
    <location>
        <begin position="1"/>
        <end position="200"/>
    </location>
</feature>
<accession>A0AAV1CPD3</accession>
<evidence type="ECO:0000256" key="3">
    <source>
        <dbReference type="ARBA" id="ARBA00022712"/>
    </source>
</evidence>
<comment type="subcellular location">
    <subcellularLocation>
        <location evidence="1">Cytoplasm</location>
    </subcellularLocation>
</comment>
<dbReference type="Proteomes" id="UP001161247">
    <property type="component" value="Chromosome 2"/>
</dbReference>
<dbReference type="PANTHER" id="PTHR33347:SF31">
    <property type="entry name" value="PROTEIN SOB FIVE-LIKE 1"/>
    <property type="match status" value="1"/>
</dbReference>
<dbReference type="GO" id="GO:0009691">
    <property type="term" value="P:cytokinin biosynthetic process"/>
    <property type="evidence" value="ECO:0007669"/>
    <property type="project" value="UniProtKB-KW"/>
</dbReference>
<feature type="compositionally biased region" description="Basic and acidic residues" evidence="7">
    <location>
        <begin position="114"/>
        <end position="133"/>
    </location>
</feature>
<dbReference type="PANTHER" id="PTHR33347">
    <property type="entry name" value="OSJNBA0091C07.3 PROTEIN"/>
    <property type="match status" value="1"/>
</dbReference>
<proteinExistence type="inferred from homology"/>